<dbReference type="OMA" id="WEMVNTS"/>
<dbReference type="InterPro" id="IPR006202">
    <property type="entry name" value="Neur_chan_lig-bd"/>
</dbReference>
<comment type="subcellular location">
    <subcellularLocation>
        <location evidence="1">Membrane</location>
        <topology evidence="1">Multi-pass membrane protein</topology>
    </subcellularLocation>
</comment>
<evidence type="ECO:0000256" key="5">
    <source>
        <dbReference type="RuleBase" id="RU000687"/>
    </source>
</evidence>
<dbReference type="CDD" id="cd19051">
    <property type="entry name" value="LGIC_TM_cation"/>
    <property type="match status" value="1"/>
</dbReference>
<evidence type="ECO:0000259" key="6">
    <source>
        <dbReference type="Pfam" id="PF02931"/>
    </source>
</evidence>
<comment type="similarity">
    <text evidence="5">Belongs to the ligand-gated ion channel (TC 1.A.9) family.</text>
</comment>
<dbReference type="PRINTS" id="PR00252">
    <property type="entry name" value="NRIONCHANNEL"/>
</dbReference>
<keyword evidence="5" id="KW-0406">Ion transport</keyword>
<evidence type="ECO:0000313" key="8">
    <source>
        <dbReference type="Proteomes" id="UP001165740"/>
    </source>
</evidence>
<dbReference type="Gene3D" id="2.70.170.10">
    <property type="entry name" value="Neurotransmitter-gated ion-channel ligand-binding domain"/>
    <property type="match status" value="1"/>
</dbReference>
<dbReference type="InterPro" id="IPR006029">
    <property type="entry name" value="Neurotrans-gated_channel_TM"/>
</dbReference>
<dbReference type="SUPFAM" id="SSF90112">
    <property type="entry name" value="Neurotransmitter-gated ion-channel transmembrane pore"/>
    <property type="match status" value="1"/>
</dbReference>
<dbReference type="GO" id="GO:0004888">
    <property type="term" value="F:transmembrane signaling receptor activity"/>
    <property type="evidence" value="ECO:0007669"/>
    <property type="project" value="InterPro"/>
</dbReference>
<organism evidence="8 9">
    <name type="scientific">Biomphalaria glabrata</name>
    <name type="common">Bloodfluke planorb</name>
    <name type="synonym">Freshwater snail</name>
    <dbReference type="NCBI Taxonomy" id="6526"/>
    <lineage>
        <taxon>Eukaryota</taxon>
        <taxon>Metazoa</taxon>
        <taxon>Spiralia</taxon>
        <taxon>Lophotrochozoa</taxon>
        <taxon>Mollusca</taxon>
        <taxon>Gastropoda</taxon>
        <taxon>Heterobranchia</taxon>
        <taxon>Euthyneura</taxon>
        <taxon>Panpulmonata</taxon>
        <taxon>Hygrophila</taxon>
        <taxon>Lymnaeoidea</taxon>
        <taxon>Planorbidae</taxon>
        <taxon>Biomphalaria</taxon>
    </lineage>
</organism>
<evidence type="ECO:0000313" key="9">
    <source>
        <dbReference type="RefSeq" id="XP_055901245.1"/>
    </source>
</evidence>
<dbReference type="RefSeq" id="XP_055901245.1">
    <property type="nucleotide sequence ID" value="XM_056045270.1"/>
</dbReference>
<feature type="transmembrane region" description="Helical" evidence="5">
    <location>
        <begin position="245"/>
        <end position="269"/>
    </location>
</feature>
<name>A0A9W3BNU0_BIOGL</name>
<evidence type="ECO:0000256" key="2">
    <source>
        <dbReference type="ARBA" id="ARBA00022692"/>
    </source>
</evidence>
<dbReference type="InterPro" id="IPR038050">
    <property type="entry name" value="Neuro_actylchol_rec"/>
</dbReference>
<dbReference type="Gene3D" id="1.20.58.390">
    <property type="entry name" value="Neurotransmitter-gated ion-channel transmembrane domain"/>
    <property type="match status" value="1"/>
</dbReference>
<sequence>MACLMVVSVLVCSCVYVMCLTNDSDWREPLTSWRRNKARLKEDLRYRREALGKTNPADDATNRFIHLTIQFSPTSVIQVDEVKQTLITICSLYIIWTDAELAWNASEYGNINVITENLDSIWHPTVQLYNSADVNNLVVKNLLDYVFVTSNGQVTLFTTAGLETFCEIDLTSYPFDEQICHITFFPFPEDFNYTITPVKMSLEPIVMHGEWIIVERQLEMTSHVSLNGYSVAKLKVTLTLRRSTIYYIFSIVVPLALISIMTPIVFWIPPSSGERLSYLVSMFISTTVYLSYLVSSMPKSLTRTPRLLIVLIVVMGQTFASIIATIIVMKKHAKEQVRQKELSSGKTSCQALPDFNEKESLENENQSDKKVKEDSDTKTMTSVQLDAMFFFGYYLICIPVYFLICYI</sequence>
<evidence type="ECO:0000259" key="7">
    <source>
        <dbReference type="Pfam" id="PF02932"/>
    </source>
</evidence>
<keyword evidence="3 5" id="KW-1133">Transmembrane helix</keyword>
<dbReference type="GO" id="GO:0016020">
    <property type="term" value="C:membrane"/>
    <property type="evidence" value="ECO:0007669"/>
    <property type="project" value="UniProtKB-SubCell"/>
</dbReference>
<gene>
    <name evidence="9" type="primary">LOC106059969</name>
</gene>
<evidence type="ECO:0000256" key="1">
    <source>
        <dbReference type="ARBA" id="ARBA00004141"/>
    </source>
</evidence>
<dbReference type="PANTHER" id="PTHR18945">
    <property type="entry name" value="NEUROTRANSMITTER GATED ION CHANNEL"/>
    <property type="match status" value="1"/>
</dbReference>
<keyword evidence="5" id="KW-0407">Ion channel</keyword>
<keyword evidence="8" id="KW-1185">Reference proteome</keyword>
<keyword evidence="5" id="KW-0732">Signal</keyword>
<keyword evidence="4 5" id="KW-0472">Membrane</keyword>
<dbReference type="Pfam" id="PF02932">
    <property type="entry name" value="Neur_chan_memb"/>
    <property type="match status" value="1"/>
</dbReference>
<dbReference type="CDD" id="cd18989">
    <property type="entry name" value="LGIC_ECD_cation"/>
    <property type="match status" value="1"/>
</dbReference>
<feature type="signal peptide" evidence="5">
    <location>
        <begin position="1"/>
        <end position="19"/>
    </location>
</feature>
<keyword evidence="5" id="KW-0813">Transport</keyword>
<evidence type="ECO:0000256" key="4">
    <source>
        <dbReference type="ARBA" id="ARBA00023136"/>
    </source>
</evidence>
<accession>A0A9W3BNU0</accession>
<dbReference type="AlphaFoldDB" id="A0A9W3BNU0"/>
<feature type="transmembrane region" description="Helical" evidence="5">
    <location>
        <begin position="276"/>
        <end position="295"/>
    </location>
</feature>
<dbReference type="GO" id="GO:0005230">
    <property type="term" value="F:extracellular ligand-gated monoatomic ion channel activity"/>
    <property type="evidence" value="ECO:0007669"/>
    <property type="project" value="InterPro"/>
</dbReference>
<evidence type="ECO:0000256" key="3">
    <source>
        <dbReference type="ARBA" id="ARBA00022989"/>
    </source>
</evidence>
<feature type="domain" description="Neurotransmitter-gated ion-channel ligand-binding" evidence="6">
    <location>
        <begin position="56"/>
        <end position="243"/>
    </location>
</feature>
<feature type="chain" id="PRO_5041019508" evidence="5">
    <location>
        <begin position="20"/>
        <end position="407"/>
    </location>
</feature>
<reference evidence="9" key="1">
    <citation type="submission" date="2025-08" db="UniProtKB">
        <authorList>
            <consortium name="RefSeq"/>
        </authorList>
    </citation>
    <scope>IDENTIFICATION</scope>
</reference>
<dbReference type="SUPFAM" id="SSF63712">
    <property type="entry name" value="Nicotinic receptor ligand binding domain-like"/>
    <property type="match status" value="1"/>
</dbReference>
<protein>
    <submittedName>
        <fullName evidence="9">Acetylcholine receptor subunit alpha-like</fullName>
    </submittedName>
</protein>
<feature type="domain" description="Neurotransmitter-gated ion-channel transmembrane" evidence="7">
    <location>
        <begin position="251"/>
        <end position="375"/>
    </location>
</feature>
<feature type="transmembrane region" description="Helical" evidence="5">
    <location>
        <begin position="387"/>
        <end position="404"/>
    </location>
</feature>
<dbReference type="Proteomes" id="UP001165740">
    <property type="component" value="Chromosome 10"/>
</dbReference>
<dbReference type="InterPro" id="IPR018000">
    <property type="entry name" value="Neurotransmitter_ion_chnl_CS"/>
</dbReference>
<keyword evidence="2 5" id="KW-0812">Transmembrane</keyword>
<dbReference type="InterPro" id="IPR036719">
    <property type="entry name" value="Neuro-gated_channel_TM_sf"/>
</dbReference>
<feature type="transmembrane region" description="Helical" evidence="5">
    <location>
        <begin position="307"/>
        <end position="329"/>
    </location>
</feature>
<dbReference type="GeneID" id="106059969"/>
<dbReference type="PROSITE" id="PS00236">
    <property type="entry name" value="NEUROTR_ION_CHANNEL"/>
    <property type="match status" value="1"/>
</dbReference>
<dbReference type="InterPro" id="IPR006201">
    <property type="entry name" value="Neur_channel"/>
</dbReference>
<proteinExistence type="inferred from homology"/>
<dbReference type="InterPro" id="IPR036734">
    <property type="entry name" value="Neur_chan_lig-bd_sf"/>
</dbReference>
<dbReference type="OrthoDB" id="6159359at2759"/>
<dbReference type="Pfam" id="PF02931">
    <property type="entry name" value="Neur_chan_LBD"/>
    <property type="match status" value="1"/>
</dbReference>